<dbReference type="InterPro" id="IPR029052">
    <property type="entry name" value="Metallo-depent_PP-like"/>
</dbReference>
<dbReference type="InterPro" id="IPR050535">
    <property type="entry name" value="DNA_Repair-Maintenance_Comp"/>
</dbReference>
<dbReference type="PANTHER" id="PTHR30337:SF0">
    <property type="entry name" value="NUCLEASE SBCCD SUBUNIT D"/>
    <property type="match status" value="1"/>
</dbReference>
<evidence type="ECO:0000313" key="7">
    <source>
        <dbReference type="Proteomes" id="UP000070344"/>
    </source>
</evidence>
<sequence length="409" mass="45410">MRASFEDAVDRIIDEGVYFVLLAGDLFHSRDVDAETLDVAESQLSRLKDENVEVIAVEGNHDAGLYREELSWMEYLHKKNLLTLLAADFDGDSVFRPPALDDEEVPGYVNCEGVRVFGVQYLGQRFTERIPRILEGIESVNDGTEPKLTVLLAHFGVSGQIPGALGVPVNKARKLAKSVDYVALGHFHRRFEMGSIHNPGSLEAHSRRQAEWERGFYFLDVAPEKGFLVAHESSRDRPYCSVRFDVGSSDTPSELKPDFESSLEKRKRDFSQPPVVSLTLEGDLGFSREELNLNWFENMTEDMLGALHVVVNDATESTAVSPLLEELESEGAEISSGQGSLDRDKLEGAVFERIAADDSRYSGKSEEVAGAMSLAKRMLLTGEEPTSVAEELKSKRRDFSPTGSEEGKE</sequence>
<evidence type="ECO:0000259" key="5">
    <source>
        <dbReference type="Pfam" id="PF00149"/>
    </source>
</evidence>
<keyword evidence="1" id="KW-0540">Nuclease</keyword>
<dbReference type="Pfam" id="PF00149">
    <property type="entry name" value="Metallophos"/>
    <property type="match status" value="1"/>
</dbReference>
<dbReference type="Gene3D" id="3.60.21.10">
    <property type="match status" value="1"/>
</dbReference>
<evidence type="ECO:0000256" key="3">
    <source>
        <dbReference type="ARBA" id="ARBA00022839"/>
    </source>
</evidence>
<accession>A0A133V5E7</accession>
<dbReference type="SUPFAM" id="SSF56300">
    <property type="entry name" value="Metallo-dependent phosphatases"/>
    <property type="match status" value="1"/>
</dbReference>
<feature type="compositionally biased region" description="Basic and acidic residues" evidence="4">
    <location>
        <begin position="390"/>
        <end position="409"/>
    </location>
</feature>
<evidence type="ECO:0000313" key="6">
    <source>
        <dbReference type="EMBL" id="KXB01661.1"/>
    </source>
</evidence>
<dbReference type="CDD" id="cd00840">
    <property type="entry name" value="MPP_Mre11_N"/>
    <property type="match status" value="1"/>
</dbReference>
<dbReference type="GO" id="GO:0004527">
    <property type="term" value="F:exonuclease activity"/>
    <property type="evidence" value="ECO:0007669"/>
    <property type="project" value="UniProtKB-KW"/>
</dbReference>
<evidence type="ECO:0000256" key="2">
    <source>
        <dbReference type="ARBA" id="ARBA00022801"/>
    </source>
</evidence>
<keyword evidence="7" id="KW-1185">Reference proteome</keyword>
<dbReference type="InterPro" id="IPR041796">
    <property type="entry name" value="Mre11_N"/>
</dbReference>
<organism evidence="6 7">
    <name type="scientific">candidate division MSBL1 archaeon SCGC-AAA259O05</name>
    <dbReference type="NCBI Taxonomy" id="1698271"/>
    <lineage>
        <taxon>Archaea</taxon>
        <taxon>Methanobacteriati</taxon>
        <taxon>Methanobacteriota</taxon>
        <taxon>candidate division MSBL1</taxon>
    </lineage>
</organism>
<gene>
    <name evidence="6" type="ORF">AKJ41_00725</name>
</gene>
<keyword evidence="3" id="KW-0269">Exonuclease</keyword>
<evidence type="ECO:0000256" key="1">
    <source>
        <dbReference type="ARBA" id="ARBA00022722"/>
    </source>
</evidence>
<proteinExistence type="predicted"/>
<dbReference type="EMBL" id="LHXV01000005">
    <property type="protein sequence ID" value="KXB01661.1"/>
    <property type="molecule type" value="Genomic_DNA"/>
</dbReference>
<dbReference type="InterPro" id="IPR004843">
    <property type="entry name" value="Calcineurin-like_PHP"/>
</dbReference>
<evidence type="ECO:0000256" key="4">
    <source>
        <dbReference type="SAM" id="MobiDB-lite"/>
    </source>
</evidence>
<comment type="caution">
    <text evidence="6">The sequence shown here is derived from an EMBL/GenBank/DDBJ whole genome shotgun (WGS) entry which is preliminary data.</text>
</comment>
<feature type="domain" description="Calcineurin-like phosphoesterase" evidence="5">
    <location>
        <begin position="4"/>
        <end position="189"/>
    </location>
</feature>
<dbReference type="PANTHER" id="PTHR30337">
    <property type="entry name" value="COMPONENT OF ATP-DEPENDENT DSDNA EXONUCLEASE"/>
    <property type="match status" value="1"/>
</dbReference>
<dbReference type="Proteomes" id="UP000070344">
    <property type="component" value="Unassembled WGS sequence"/>
</dbReference>
<protein>
    <recommendedName>
        <fullName evidence="5">Calcineurin-like phosphoesterase domain-containing protein</fullName>
    </recommendedName>
</protein>
<reference evidence="6 7" key="1">
    <citation type="journal article" date="2016" name="Sci. Rep.">
        <title>Metabolic traits of an uncultured archaeal lineage -MSBL1- from brine pools of the Red Sea.</title>
        <authorList>
            <person name="Mwirichia R."/>
            <person name="Alam I."/>
            <person name="Rashid M."/>
            <person name="Vinu M."/>
            <person name="Ba-Alawi W."/>
            <person name="Anthony Kamau A."/>
            <person name="Kamanda Ngugi D."/>
            <person name="Goker M."/>
            <person name="Klenk H.P."/>
            <person name="Bajic V."/>
            <person name="Stingl U."/>
        </authorList>
    </citation>
    <scope>NUCLEOTIDE SEQUENCE [LARGE SCALE GENOMIC DNA]</scope>
    <source>
        <strain evidence="6">SCGC-AAA259O05</strain>
    </source>
</reference>
<feature type="region of interest" description="Disordered" evidence="4">
    <location>
        <begin position="381"/>
        <end position="409"/>
    </location>
</feature>
<dbReference type="AlphaFoldDB" id="A0A133V5E7"/>
<keyword evidence="2" id="KW-0378">Hydrolase</keyword>
<name>A0A133V5E7_9EURY</name>